<dbReference type="InterPro" id="IPR015956">
    <property type="entry name" value="Peniciliin-bd_prot_C_sf"/>
</dbReference>
<dbReference type="SUPFAM" id="SSF69189">
    <property type="entry name" value="Penicillin-binding protein associated domain"/>
    <property type="match status" value="1"/>
</dbReference>
<dbReference type="Pfam" id="PF00768">
    <property type="entry name" value="Peptidase_S11"/>
    <property type="match status" value="1"/>
</dbReference>
<dbReference type="EMBL" id="WOSY01000002">
    <property type="protein sequence ID" value="NHN87598.1"/>
    <property type="molecule type" value="Genomic_DNA"/>
</dbReference>
<dbReference type="PANTHER" id="PTHR21581">
    <property type="entry name" value="D-ALANYL-D-ALANINE CARBOXYPEPTIDASE"/>
    <property type="match status" value="1"/>
</dbReference>
<name>A0ABX0JYP8_9PROT</name>
<keyword evidence="16" id="KW-1185">Reference proteome</keyword>
<evidence type="ECO:0000313" key="15">
    <source>
        <dbReference type="EMBL" id="NHN87598.1"/>
    </source>
</evidence>
<dbReference type="GO" id="GO:0004180">
    <property type="term" value="F:carboxypeptidase activity"/>
    <property type="evidence" value="ECO:0007669"/>
    <property type="project" value="UniProtKB-KW"/>
</dbReference>
<dbReference type="InterPro" id="IPR012907">
    <property type="entry name" value="Peptidase_S11_C"/>
</dbReference>
<dbReference type="SMART" id="SM00936">
    <property type="entry name" value="PBP5_C"/>
    <property type="match status" value="1"/>
</dbReference>
<keyword evidence="5 15" id="KW-0121">Carboxypeptidase</keyword>
<dbReference type="SUPFAM" id="SSF56601">
    <property type="entry name" value="beta-lactamase/transpeptidase-like"/>
    <property type="match status" value="1"/>
</dbReference>
<evidence type="ECO:0000256" key="9">
    <source>
        <dbReference type="ARBA" id="ARBA00022960"/>
    </source>
</evidence>
<dbReference type="InterPro" id="IPR037167">
    <property type="entry name" value="Peptidase_S11_C_sf"/>
</dbReference>
<accession>A0ABX0JYP8</accession>
<dbReference type="Gene3D" id="2.60.410.10">
    <property type="entry name" value="D-Ala-D-Ala carboxypeptidase, C-terminal domain"/>
    <property type="match status" value="1"/>
</dbReference>
<comment type="function">
    <text evidence="1">Removes C-terminal D-alanyl residues from sugar-peptide cell wall precursors.</text>
</comment>
<dbReference type="InterPro" id="IPR012338">
    <property type="entry name" value="Beta-lactam/transpept-like"/>
</dbReference>
<evidence type="ECO:0000256" key="11">
    <source>
        <dbReference type="ARBA" id="ARBA00023316"/>
    </source>
</evidence>
<dbReference type="RefSeq" id="WP_173568883.1">
    <property type="nucleotide sequence ID" value="NZ_WOSY01000002.1"/>
</dbReference>
<keyword evidence="7" id="KW-0732">Signal</keyword>
<evidence type="ECO:0000256" key="10">
    <source>
        <dbReference type="ARBA" id="ARBA00022984"/>
    </source>
</evidence>
<dbReference type="PANTHER" id="PTHR21581:SF6">
    <property type="entry name" value="TRAFFICKING PROTEIN PARTICLE COMPLEX SUBUNIT 12"/>
    <property type="match status" value="1"/>
</dbReference>
<comment type="pathway">
    <text evidence="2">Cell wall biogenesis; peptidoglycan biosynthesis.</text>
</comment>
<protein>
    <recommendedName>
        <fullName evidence="4">serine-type D-Ala-D-Ala carboxypeptidase</fullName>
        <ecNumber evidence="4">3.4.16.4</ecNumber>
    </recommendedName>
</protein>
<dbReference type="Pfam" id="PF07943">
    <property type="entry name" value="PBP5_C"/>
    <property type="match status" value="1"/>
</dbReference>
<keyword evidence="10" id="KW-0573">Peptidoglycan synthesis</keyword>
<comment type="caution">
    <text evidence="15">The sequence shown here is derived from an EMBL/GenBank/DDBJ whole genome shotgun (WGS) entry which is preliminary data.</text>
</comment>
<comment type="similarity">
    <text evidence="3 13">Belongs to the peptidase S11 family.</text>
</comment>
<dbReference type="InterPro" id="IPR018044">
    <property type="entry name" value="Peptidase_S11"/>
</dbReference>
<evidence type="ECO:0000256" key="5">
    <source>
        <dbReference type="ARBA" id="ARBA00022645"/>
    </source>
</evidence>
<evidence type="ECO:0000256" key="4">
    <source>
        <dbReference type="ARBA" id="ARBA00012448"/>
    </source>
</evidence>
<gene>
    <name evidence="15" type="ORF">GOB81_02985</name>
</gene>
<evidence type="ECO:0000256" key="6">
    <source>
        <dbReference type="ARBA" id="ARBA00022670"/>
    </source>
</evidence>
<evidence type="ECO:0000256" key="3">
    <source>
        <dbReference type="ARBA" id="ARBA00007164"/>
    </source>
</evidence>
<reference evidence="15 16" key="1">
    <citation type="journal article" date="2020" name="Int. J. Syst. Evol. Microbiol.">
        <title>Novel acetic acid bacteria from cider fermentations: Acetobacter conturbans sp. nov. and Acetobacter fallax sp. nov.</title>
        <authorList>
            <person name="Sombolestani A.S."/>
            <person name="Cleenwerck I."/>
            <person name="Cnockaert M."/>
            <person name="Borremans W."/>
            <person name="Wieme A.D."/>
            <person name="De Vuyst L."/>
            <person name="Vandamme P."/>
        </authorList>
    </citation>
    <scope>NUCLEOTIDE SEQUENCE [LARGE SCALE GENOMIC DNA]</scope>
    <source>
        <strain evidence="15 16">LMG 1627</strain>
    </source>
</reference>
<keyword evidence="9" id="KW-0133">Cell shape</keyword>
<dbReference type="EC" id="3.4.16.4" evidence="4"/>
<evidence type="ECO:0000256" key="1">
    <source>
        <dbReference type="ARBA" id="ARBA00003217"/>
    </source>
</evidence>
<keyword evidence="8" id="KW-0378">Hydrolase</keyword>
<dbReference type="PRINTS" id="PR00725">
    <property type="entry name" value="DADACBPTASE1"/>
</dbReference>
<evidence type="ECO:0000313" key="16">
    <source>
        <dbReference type="Proteomes" id="UP000631653"/>
    </source>
</evidence>
<evidence type="ECO:0000259" key="14">
    <source>
        <dbReference type="SMART" id="SM00936"/>
    </source>
</evidence>
<organism evidence="15 16">
    <name type="scientific">Acetobacter conturbans</name>
    <dbReference type="NCBI Taxonomy" id="1737472"/>
    <lineage>
        <taxon>Bacteria</taxon>
        <taxon>Pseudomonadati</taxon>
        <taxon>Pseudomonadota</taxon>
        <taxon>Alphaproteobacteria</taxon>
        <taxon>Acetobacterales</taxon>
        <taxon>Acetobacteraceae</taxon>
        <taxon>Acetobacter</taxon>
    </lineage>
</organism>
<keyword evidence="11" id="KW-0961">Cell wall biogenesis/degradation</keyword>
<dbReference type="Proteomes" id="UP000631653">
    <property type="component" value="Unassembled WGS sequence"/>
</dbReference>
<dbReference type="Gene3D" id="3.40.710.10">
    <property type="entry name" value="DD-peptidase/beta-lactamase superfamily"/>
    <property type="match status" value="1"/>
</dbReference>
<comment type="catalytic activity">
    <reaction evidence="12">
        <text>Preferential cleavage: (Ac)2-L-Lys-D-Ala-|-D-Ala. Also transpeptidation of peptidyl-alanyl moieties that are N-acyl substituents of D-alanine.</text>
        <dbReference type="EC" id="3.4.16.4"/>
    </reaction>
</comment>
<evidence type="ECO:0000256" key="8">
    <source>
        <dbReference type="ARBA" id="ARBA00022801"/>
    </source>
</evidence>
<proteinExistence type="inferred from homology"/>
<evidence type="ECO:0000256" key="13">
    <source>
        <dbReference type="RuleBase" id="RU004016"/>
    </source>
</evidence>
<sequence length="443" mass="46505">MQTRRILLASGAAVLTGSTGLLTPGLSGSALAAKPKHAARHARSAPAAEAVAVDSTPAMTPIGPVDTPARWACITDFDSGQVLLEKAADEHMPPSSLTKMMTAYVVFGMLGAGRIKLDQMLPVSERAWRMQGSKMFVPLGESIAVQDLIQGMLIQSGNDACIVLAEGISGSEEQFVALMNDTAAKLGMSNSHFMNTTGWPAEGHYMSARDVCTIATHLIRDFPQYYHFFSETSFAFNKINQGNRNVLVDKGLADGLKTGHTDAGGFGLCASSKRESRRVVMAINGLSSSNARAHEGERLLAWSFANFEQAVIARKGQVIEQAPVWMGEAGTVPLVASRDVTFLLPHGWQSRVHVAVDYPSPVVAPVTAGQPVGQLTITLPANPTAGSVVPPQPVAVVGGAPAAPVVAPVPQATVITVPLEAGAAVARLGFGGRIAARLGMKHH</sequence>
<keyword evidence="6" id="KW-0645">Protease</keyword>
<evidence type="ECO:0000256" key="7">
    <source>
        <dbReference type="ARBA" id="ARBA00022729"/>
    </source>
</evidence>
<evidence type="ECO:0000256" key="12">
    <source>
        <dbReference type="ARBA" id="ARBA00034000"/>
    </source>
</evidence>
<evidence type="ECO:0000256" key="2">
    <source>
        <dbReference type="ARBA" id="ARBA00004752"/>
    </source>
</evidence>
<feature type="domain" description="Peptidase S11 D-Ala-D-Ala carboxypeptidase A C-terminal" evidence="14">
    <location>
        <begin position="307"/>
        <end position="396"/>
    </location>
</feature>
<dbReference type="InterPro" id="IPR001967">
    <property type="entry name" value="Peptidase_S11_N"/>
</dbReference>